<organism evidence="1 2">
    <name type="scientific">Toxoplasma gondii GAB2-2007-GAL-DOM2</name>
    <dbReference type="NCBI Taxonomy" id="1130820"/>
    <lineage>
        <taxon>Eukaryota</taxon>
        <taxon>Sar</taxon>
        <taxon>Alveolata</taxon>
        <taxon>Apicomplexa</taxon>
        <taxon>Conoidasida</taxon>
        <taxon>Coccidia</taxon>
        <taxon>Eucoccidiorida</taxon>
        <taxon>Eimeriorina</taxon>
        <taxon>Sarcocystidae</taxon>
        <taxon>Toxoplasma</taxon>
    </lineage>
</organism>
<dbReference type="VEuPathDB" id="ToxoDB:TGDOM2_297800B"/>
<proteinExistence type="predicted"/>
<evidence type="ECO:0000313" key="2">
    <source>
        <dbReference type="Proteomes" id="UP000028837"/>
    </source>
</evidence>
<feature type="non-terminal residue" evidence="1">
    <location>
        <position position="1"/>
    </location>
</feature>
<name>A0A086KC73_TOXGO</name>
<feature type="non-terminal residue" evidence="1">
    <location>
        <position position="54"/>
    </location>
</feature>
<protein>
    <submittedName>
        <fullName evidence="1">RecF/RecN/SMC N terminal domain-containing protein</fullName>
    </submittedName>
</protein>
<comment type="caution">
    <text evidence="1">The sequence shown here is derived from an EMBL/GenBank/DDBJ whole genome shotgun (WGS) entry which is preliminary data.</text>
</comment>
<accession>A0A086KC73</accession>
<sequence length="54" mass="6098">TLFQNRRLVGLSQDDPRVLRCLDVIDFDANRHEKVALYTFGGSLICATAEMAEK</sequence>
<reference evidence="1 2" key="1">
    <citation type="submission" date="2014-02" db="EMBL/GenBank/DDBJ databases">
        <authorList>
            <person name="Sibley D."/>
            <person name="Venepally P."/>
            <person name="Karamycheva S."/>
            <person name="Hadjithomas M."/>
            <person name="Khan A."/>
            <person name="Brunk B."/>
            <person name="Roos D."/>
            <person name="Caler E."/>
            <person name="Lorenzi H."/>
        </authorList>
    </citation>
    <scope>NUCLEOTIDE SEQUENCE [LARGE SCALE GENOMIC DNA]</scope>
    <source>
        <strain evidence="1 2">GAB2-2007-GAL-DOM2</strain>
    </source>
</reference>
<dbReference type="EMBL" id="AHZU02000639">
    <property type="protein sequence ID" value="KFG41991.1"/>
    <property type="molecule type" value="Genomic_DNA"/>
</dbReference>
<dbReference type="Proteomes" id="UP000028837">
    <property type="component" value="Unassembled WGS sequence"/>
</dbReference>
<evidence type="ECO:0000313" key="1">
    <source>
        <dbReference type="EMBL" id="KFG41991.1"/>
    </source>
</evidence>
<gene>
    <name evidence="1" type="ORF">TGDOM2_297800B</name>
</gene>
<dbReference type="AlphaFoldDB" id="A0A086KC73"/>